<accession>A0AAW9S055</accession>
<proteinExistence type="predicted"/>
<gene>
    <name evidence="2" type="ORF">AAG747_21670</name>
</gene>
<evidence type="ECO:0000313" key="2">
    <source>
        <dbReference type="EMBL" id="MEN7550544.1"/>
    </source>
</evidence>
<reference evidence="2 3" key="1">
    <citation type="submission" date="2024-04" db="EMBL/GenBank/DDBJ databases">
        <title>Novel genus in family Flammeovirgaceae.</title>
        <authorList>
            <person name="Nguyen T.H."/>
            <person name="Vuong T.Q."/>
            <person name="Le H."/>
            <person name="Kim S.-G."/>
        </authorList>
    </citation>
    <scope>NUCLEOTIDE SEQUENCE [LARGE SCALE GENOMIC DNA]</scope>
    <source>
        <strain evidence="2 3">JCM 23209</strain>
    </source>
</reference>
<evidence type="ECO:0000256" key="1">
    <source>
        <dbReference type="SAM" id="Phobius"/>
    </source>
</evidence>
<keyword evidence="1" id="KW-0812">Transmembrane</keyword>
<keyword evidence="3" id="KW-1185">Reference proteome</keyword>
<dbReference type="AlphaFoldDB" id="A0AAW9S055"/>
<dbReference type="EMBL" id="JBDKWZ010000014">
    <property type="protein sequence ID" value="MEN7550544.1"/>
    <property type="molecule type" value="Genomic_DNA"/>
</dbReference>
<organism evidence="2 3">
    <name type="scientific">Rapidithrix thailandica</name>
    <dbReference type="NCBI Taxonomy" id="413964"/>
    <lineage>
        <taxon>Bacteria</taxon>
        <taxon>Pseudomonadati</taxon>
        <taxon>Bacteroidota</taxon>
        <taxon>Cytophagia</taxon>
        <taxon>Cytophagales</taxon>
        <taxon>Flammeovirgaceae</taxon>
        <taxon>Rapidithrix</taxon>
    </lineage>
</organism>
<evidence type="ECO:0000313" key="3">
    <source>
        <dbReference type="Proteomes" id="UP001403385"/>
    </source>
</evidence>
<protein>
    <submittedName>
        <fullName evidence="2">Uncharacterized protein</fullName>
    </submittedName>
</protein>
<name>A0AAW9S055_9BACT</name>
<sequence length="194" mass="22174">MKQGVRWSIAIGLAFVLALVGYWSFFGPLSKEAYLAEVRDREGAFCQRQEVDDFRVELWYTPAAYMALQQYEDSLVSRIEAMSGMQYYTLKLGIPGEDLVKSLTSGPEEVQRLLYYFSYGLQSDIYIEQSGQKLPCVLYHFERSYDLGGSRTFTLGFEDPAKGQGTSTLVLESALWEQPLRFVIEKDGLPQLWL</sequence>
<keyword evidence="1" id="KW-0472">Membrane</keyword>
<comment type="caution">
    <text evidence="2">The sequence shown here is derived from an EMBL/GenBank/DDBJ whole genome shotgun (WGS) entry which is preliminary data.</text>
</comment>
<dbReference type="RefSeq" id="WP_346823327.1">
    <property type="nucleotide sequence ID" value="NZ_JBDKWZ010000014.1"/>
</dbReference>
<feature type="transmembrane region" description="Helical" evidence="1">
    <location>
        <begin position="7"/>
        <end position="25"/>
    </location>
</feature>
<keyword evidence="1" id="KW-1133">Transmembrane helix</keyword>
<dbReference type="Proteomes" id="UP001403385">
    <property type="component" value="Unassembled WGS sequence"/>
</dbReference>